<keyword evidence="4" id="KW-0347">Helicase</keyword>
<evidence type="ECO:0000256" key="1">
    <source>
        <dbReference type="ARBA" id="ARBA00010140"/>
    </source>
</evidence>
<dbReference type="PROSITE" id="PS51192">
    <property type="entry name" value="HELICASE_ATP_BIND_1"/>
    <property type="match status" value="1"/>
</dbReference>
<dbReference type="InterPro" id="IPR052247">
    <property type="entry name" value="Meiotic_Crossover_Helicase"/>
</dbReference>
<evidence type="ECO:0000313" key="15">
    <source>
        <dbReference type="Proteomes" id="UP001182556"/>
    </source>
</evidence>
<dbReference type="InterPro" id="IPR057842">
    <property type="entry name" value="WH_MER3"/>
</dbReference>
<evidence type="ECO:0000256" key="7">
    <source>
        <dbReference type="ARBA" id="ARBA00023254"/>
    </source>
</evidence>
<comment type="catalytic activity">
    <reaction evidence="10">
        <text>ATP + H2O = ADP + phosphate + H(+)</text>
        <dbReference type="Rhea" id="RHEA:13065"/>
        <dbReference type="ChEBI" id="CHEBI:15377"/>
        <dbReference type="ChEBI" id="CHEBI:15378"/>
        <dbReference type="ChEBI" id="CHEBI:30616"/>
        <dbReference type="ChEBI" id="CHEBI:43474"/>
        <dbReference type="ChEBI" id="CHEBI:456216"/>
        <dbReference type="EC" id="5.6.2.4"/>
    </reaction>
</comment>
<dbReference type="SUPFAM" id="SSF158702">
    <property type="entry name" value="Sec63 N-terminal domain-like"/>
    <property type="match status" value="1"/>
</dbReference>
<feature type="compositionally biased region" description="Basic and acidic residues" evidence="11">
    <location>
        <begin position="436"/>
        <end position="454"/>
    </location>
</feature>
<evidence type="ECO:0000256" key="10">
    <source>
        <dbReference type="ARBA" id="ARBA00048988"/>
    </source>
</evidence>
<evidence type="ECO:0000259" key="13">
    <source>
        <dbReference type="PROSITE" id="PS51194"/>
    </source>
</evidence>
<dbReference type="Pfam" id="PF00271">
    <property type="entry name" value="Helicase_C"/>
    <property type="match status" value="1"/>
</dbReference>
<dbReference type="Pfam" id="PF23445">
    <property type="entry name" value="WHD_SNRNP200"/>
    <property type="match status" value="1"/>
</dbReference>
<feature type="compositionally biased region" description="Polar residues" evidence="11">
    <location>
        <begin position="1353"/>
        <end position="1362"/>
    </location>
</feature>
<evidence type="ECO:0000256" key="8">
    <source>
        <dbReference type="ARBA" id="ARBA00034617"/>
    </source>
</evidence>
<keyword evidence="6" id="KW-0413">Isomerase</keyword>
<dbReference type="InterPro" id="IPR011545">
    <property type="entry name" value="DEAD/DEAH_box_helicase_dom"/>
</dbReference>
<dbReference type="InterPro" id="IPR001650">
    <property type="entry name" value="Helicase_C-like"/>
</dbReference>
<feature type="domain" description="Helicase C-terminal" evidence="13">
    <location>
        <begin position="524"/>
        <end position="689"/>
    </location>
</feature>
<dbReference type="GO" id="GO:0016787">
    <property type="term" value="F:hydrolase activity"/>
    <property type="evidence" value="ECO:0007669"/>
    <property type="project" value="UniProtKB-KW"/>
</dbReference>
<feature type="compositionally biased region" description="Basic and acidic residues" evidence="11">
    <location>
        <begin position="1206"/>
        <end position="1225"/>
    </location>
</feature>
<keyword evidence="2" id="KW-0547">Nucleotide-binding</keyword>
<keyword evidence="5" id="KW-0067">ATP-binding</keyword>
<feature type="region of interest" description="Disordered" evidence="11">
    <location>
        <begin position="1476"/>
        <end position="1567"/>
    </location>
</feature>
<dbReference type="SMART" id="SM00973">
    <property type="entry name" value="Sec63"/>
    <property type="match status" value="1"/>
</dbReference>
<feature type="region of interest" description="Disordered" evidence="11">
    <location>
        <begin position="428"/>
        <end position="455"/>
    </location>
</feature>
<keyword evidence="15" id="KW-1185">Reference proteome</keyword>
<dbReference type="GO" id="GO:0043138">
    <property type="term" value="F:3'-5' DNA helicase activity"/>
    <property type="evidence" value="ECO:0007669"/>
    <property type="project" value="UniProtKB-EC"/>
</dbReference>
<dbReference type="PANTHER" id="PTHR47835:SF3">
    <property type="entry name" value="HELICASE FOR MEIOSIS 1"/>
    <property type="match status" value="1"/>
</dbReference>
<keyword evidence="7" id="KW-0469">Meiosis</keyword>
<dbReference type="Gene3D" id="3.40.50.300">
    <property type="entry name" value="P-loop containing nucleotide triphosphate hydrolases"/>
    <property type="match status" value="2"/>
</dbReference>
<protein>
    <recommendedName>
        <fullName evidence="9">DNA 3'-5' helicase</fullName>
        <ecNumber evidence="9">5.6.2.4</ecNumber>
    </recommendedName>
</protein>
<dbReference type="InterPro" id="IPR014001">
    <property type="entry name" value="Helicase_ATP-bd"/>
</dbReference>
<feature type="compositionally biased region" description="Basic and acidic residues" evidence="11">
    <location>
        <begin position="1283"/>
        <end position="1297"/>
    </location>
</feature>
<organism evidence="14 15">
    <name type="scientific">Papiliotrema laurentii</name>
    <name type="common">Cryptococcus laurentii</name>
    <dbReference type="NCBI Taxonomy" id="5418"/>
    <lineage>
        <taxon>Eukaryota</taxon>
        <taxon>Fungi</taxon>
        <taxon>Dikarya</taxon>
        <taxon>Basidiomycota</taxon>
        <taxon>Agaricomycotina</taxon>
        <taxon>Tremellomycetes</taxon>
        <taxon>Tremellales</taxon>
        <taxon>Rhynchogastremaceae</taxon>
        <taxon>Papiliotrema</taxon>
    </lineage>
</organism>
<feature type="compositionally biased region" description="Low complexity" evidence="11">
    <location>
        <begin position="1481"/>
        <end position="1496"/>
    </location>
</feature>
<comment type="catalytic activity">
    <reaction evidence="8">
        <text>Couples ATP hydrolysis with the unwinding of duplex DNA by translocating in the 3'-5' direction.</text>
        <dbReference type="EC" id="5.6.2.4"/>
    </reaction>
</comment>
<feature type="compositionally biased region" description="Basic and acidic residues" evidence="11">
    <location>
        <begin position="1503"/>
        <end position="1512"/>
    </location>
</feature>
<feature type="compositionally biased region" description="Polar residues" evidence="11">
    <location>
        <begin position="84"/>
        <end position="107"/>
    </location>
</feature>
<evidence type="ECO:0000256" key="9">
    <source>
        <dbReference type="ARBA" id="ARBA00034808"/>
    </source>
</evidence>
<dbReference type="PROSITE" id="PS51194">
    <property type="entry name" value="HELICASE_CTER"/>
    <property type="match status" value="1"/>
</dbReference>
<feature type="compositionally biased region" description="Basic and acidic residues" evidence="11">
    <location>
        <begin position="1549"/>
        <end position="1558"/>
    </location>
</feature>
<dbReference type="EMBL" id="JAODAN010000005">
    <property type="protein sequence ID" value="KAK1924032.1"/>
    <property type="molecule type" value="Genomic_DNA"/>
</dbReference>
<dbReference type="GO" id="GO:0051321">
    <property type="term" value="P:meiotic cell cycle"/>
    <property type="evidence" value="ECO:0007669"/>
    <property type="project" value="UniProtKB-KW"/>
</dbReference>
<sequence>MPGRQTDSLLAELEGHAASVYTAPTALDRSTFDTSYESSKTSPITLDQWVFIQFMLYSQSAFPSSPSPRKVDAVPRPLFLPATSEPTTCRSTQYNAPRSHPSSNSHATGAAFTPAHIDAPWLNHEETVSLLPKTLLTSTAMGLTTEESSQYGDELWDDDEALRAADETERDYVNQGSYDEFIPTISEPVVTPQVLQQRALAELQTINSRGQIELSTKNIEERFRPLFPFQKFNGMQSKAFDTAYRSNDNFVLSAPTSAGKTTVFELAWLRMVKDWEGYPDRRLAIYIAPTRALCYERSNDWLKRLASVDPSLKCEAEERMRILTLGTLLTGDTSRFDDTTDTLKSASLVVTTPEKWDSITRRSNESQRILTRVSLVMIDEVHILCESRGPTLEVIVSRMKAFGRQIRFVAVPNIDDVAMWLGNHSEEASEPGLYEENGKEGDDRPGDRDAENVHPKKTALSGMAKVLKFGEDYRPVPLKKIVKGFDAANNWALGPILDKALLPELLNLQMNPDHKGKPILTAEYIWDLYGKQADARRLLPWDPPTSPLGDLEGPADIMLRKWAGRGIGVHHAGLETGDRHLVEDWFRQGRLKMLVSTSTLAVGVNLPAHTVVIKGTVTWNGPVTGFREYSDIEIQQMMGRAGRPQYDNTGVVIYRDMLKSKTVLESRLHENLTEHINSEISRKVIKDLKTGEEWLRSTFLFVRIKQNPKHYAIPGIDRHDSSAESWEDWLKWYIVEAIDKLEGHELVCHDTSGTPEEDRLQKNLEVTPYGRIMSRHCISYGTVYLLCELNILLANYQMCSILCIEEEATVRDILEVLYLLISARGLVNKPKSPRLRFKLEDPVKTYADKVFIHLQLLFAGVSLEEEEKSKSKTENASSRQIVQAIYQSASRIIAGETAEVQQKLMEPTLGIFFTCAERHFGVAAKNALEMVHVIEGKAWEDTPCVFRQLDSIGGPERNYENRKSLPNAGPKSILVLASRKINSFKALRATPALKINEYLNRTGNFGDQLHAAIDKLPQYSLHIQEDEVVRGEEAENPVIKLGITITCLSLEEESHAKKHKSKKNKRLKGEQFWSKNLTILVLRSDGKLVCNLTMPAHKLNSRTSSFILDVEFSDPQQEITAYVGVNEISGMQNVTTYRPDLPIDFFPPPPQRPEGQDGDDRVAPILHNSARLRNGNFPCSHQCVAKRSGSTTKKDSNPRLATDVLPRLDEEIKENKKSAAKDTRVEPQGGGRSPIVERGSTEKHPEQVIDATTLQLDRTKGGKKRQSGRGSGAPIPASASDSTDSKQRDLDKNRRMERIDLSDVDDAEFEELVKKRKQSKLRKKGEHQPPARGPRRPLSPVPPAQLQLIDNGDGSSDSSPKNAKSDPLEEVDDGEEDRSSLIDILARTGAFSASRLAELQAELEAGQGALMTPNCNSTEVARALDIHDGGDQGYGRADIKQHQGGSIQGRIDEPKTPSSITWADAIDINEDDFMEPRKGSLKQSESGGSGSSSRGRAGVKRAIRWDDEERDRKRATKMANGAMTPRTKPSGLARSQELEPGTVADAEERDPSGRRSDPSELEDEFEKLFGHDDIVLV</sequence>
<proteinExistence type="inferred from homology"/>
<dbReference type="PANTHER" id="PTHR47835">
    <property type="entry name" value="HFM1, ATP DEPENDENT DNA HELICASE HOMOLOG"/>
    <property type="match status" value="1"/>
</dbReference>
<dbReference type="InterPro" id="IPR027417">
    <property type="entry name" value="P-loop_NTPase"/>
</dbReference>
<evidence type="ECO:0000313" key="14">
    <source>
        <dbReference type="EMBL" id="KAK1924032.1"/>
    </source>
</evidence>
<dbReference type="SMART" id="SM00490">
    <property type="entry name" value="HELICc"/>
    <property type="match status" value="1"/>
</dbReference>
<dbReference type="SUPFAM" id="SSF52540">
    <property type="entry name" value="P-loop containing nucleoside triphosphate hydrolases"/>
    <property type="match status" value="1"/>
</dbReference>
<evidence type="ECO:0000256" key="5">
    <source>
        <dbReference type="ARBA" id="ARBA00022840"/>
    </source>
</evidence>
<evidence type="ECO:0000256" key="11">
    <source>
        <dbReference type="SAM" id="MobiDB-lite"/>
    </source>
</evidence>
<dbReference type="InterPro" id="IPR036388">
    <property type="entry name" value="WH-like_DNA-bd_sf"/>
</dbReference>
<evidence type="ECO:0000259" key="12">
    <source>
        <dbReference type="PROSITE" id="PS51192"/>
    </source>
</evidence>
<dbReference type="GO" id="GO:0003676">
    <property type="term" value="F:nucleic acid binding"/>
    <property type="evidence" value="ECO:0007669"/>
    <property type="project" value="InterPro"/>
</dbReference>
<dbReference type="Proteomes" id="UP001182556">
    <property type="component" value="Unassembled WGS sequence"/>
</dbReference>
<feature type="region of interest" description="Disordered" evidence="11">
    <location>
        <begin position="1186"/>
        <end position="1297"/>
    </location>
</feature>
<dbReference type="GO" id="GO:0005524">
    <property type="term" value="F:ATP binding"/>
    <property type="evidence" value="ECO:0007669"/>
    <property type="project" value="UniProtKB-KW"/>
</dbReference>
<evidence type="ECO:0000256" key="4">
    <source>
        <dbReference type="ARBA" id="ARBA00022806"/>
    </source>
</evidence>
<keyword evidence="3" id="KW-0378">Hydrolase</keyword>
<dbReference type="Gene3D" id="1.10.10.10">
    <property type="entry name" value="Winged helix-like DNA-binding domain superfamily/Winged helix DNA-binding domain"/>
    <property type="match status" value="1"/>
</dbReference>
<comment type="caution">
    <text evidence="14">The sequence shown here is derived from an EMBL/GenBank/DDBJ whole genome shotgun (WGS) entry which is preliminary data.</text>
</comment>
<comment type="similarity">
    <text evidence="1">Belongs to the helicase family. SKI2 subfamily.</text>
</comment>
<reference evidence="14" key="1">
    <citation type="submission" date="2023-02" db="EMBL/GenBank/DDBJ databases">
        <title>Identification and recombinant expression of a fungal hydrolase from Papiliotrema laurentii that hydrolyzes apple cutin and clears colloidal polyester polyurethane.</title>
        <authorList>
            <consortium name="DOE Joint Genome Institute"/>
            <person name="Roman V.A."/>
            <person name="Bojanowski C."/>
            <person name="Crable B.R."/>
            <person name="Wagner D.N."/>
            <person name="Hung C.S."/>
            <person name="Nadeau L.J."/>
            <person name="Schratz L."/>
            <person name="Haridas S."/>
            <person name="Pangilinan J."/>
            <person name="Lipzen A."/>
            <person name="Na H."/>
            <person name="Yan M."/>
            <person name="Ng V."/>
            <person name="Grigoriev I.V."/>
            <person name="Spatafora J.W."/>
            <person name="Barlow D."/>
            <person name="Biffinger J."/>
            <person name="Kelley-Loughnane N."/>
            <person name="Varaljay V.A."/>
            <person name="Crookes-Goodson W.J."/>
        </authorList>
    </citation>
    <scope>NUCLEOTIDE SEQUENCE</scope>
    <source>
        <strain evidence="14">5307AH</strain>
    </source>
</reference>
<dbReference type="EC" id="5.6.2.4" evidence="9"/>
<evidence type="ECO:0000256" key="2">
    <source>
        <dbReference type="ARBA" id="ARBA00022741"/>
    </source>
</evidence>
<feature type="region of interest" description="Disordered" evidence="11">
    <location>
        <begin position="1315"/>
        <end position="1377"/>
    </location>
</feature>
<accession>A0AAD9CXR6</accession>
<gene>
    <name evidence="14" type="ORF">DB88DRAFT_526548</name>
</gene>
<dbReference type="InterPro" id="IPR004179">
    <property type="entry name" value="Sec63-dom"/>
</dbReference>
<dbReference type="Gene3D" id="1.10.3380.10">
    <property type="entry name" value="Sec63 N-terminal domain-like domain"/>
    <property type="match status" value="1"/>
</dbReference>
<evidence type="ECO:0000256" key="6">
    <source>
        <dbReference type="ARBA" id="ARBA00023235"/>
    </source>
</evidence>
<feature type="compositionally biased region" description="Basic residues" evidence="11">
    <location>
        <begin position="1315"/>
        <end position="1325"/>
    </location>
</feature>
<evidence type="ECO:0000256" key="3">
    <source>
        <dbReference type="ARBA" id="ARBA00022801"/>
    </source>
</evidence>
<dbReference type="SMART" id="SM00487">
    <property type="entry name" value="DEXDc"/>
    <property type="match status" value="1"/>
</dbReference>
<dbReference type="Pfam" id="PF00270">
    <property type="entry name" value="DEAD"/>
    <property type="match status" value="1"/>
</dbReference>
<feature type="region of interest" description="Disordered" evidence="11">
    <location>
        <begin position="82"/>
        <end position="110"/>
    </location>
</feature>
<feature type="domain" description="Helicase ATP-binding" evidence="12">
    <location>
        <begin position="241"/>
        <end position="410"/>
    </location>
</feature>
<dbReference type="CDD" id="cd18795">
    <property type="entry name" value="SF2_C_Ski2"/>
    <property type="match status" value="1"/>
</dbReference>
<name>A0AAD9CXR6_PAPLA</name>